<dbReference type="EMBL" id="LN899819">
    <property type="protein sequence ID" value="CUV14804.1"/>
    <property type="molecule type" value="Genomic_DNA"/>
</dbReference>
<gene>
    <name evidence="1" type="ORF">RUN39_v1_960045</name>
</gene>
<sequence length="104" mass="11820">MVKMPAAAAKKSNIVALPHCEEKLWINISAKFAYARFHIHQKDGRHATAHCCRLRKTRRCFRCWARNMVATVFAPSRCRICGAAPPCIVTTSTRSWAPWAARRP</sequence>
<evidence type="ECO:0000313" key="1">
    <source>
        <dbReference type="EMBL" id="CUV14804.1"/>
    </source>
</evidence>
<accession>A0A0S4TXN5</accession>
<organism evidence="1">
    <name type="scientific">Ralstonia solanacearum</name>
    <name type="common">Pseudomonas solanacearum</name>
    <dbReference type="NCBI Taxonomy" id="305"/>
    <lineage>
        <taxon>Bacteria</taxon>
        <taxon>Pseudomonadati</taxon>
        <taxon>Pseudomonadota</taxon>
        <taxon>Betaproteobacteria</taxon>
        <taxon>Burkholderiales</taxon>
        <taxon>Burkholderiaceae</taxon>
        <taxon>Ralstonia</taxon>
        <taxon>Ralstonia solanacearum species complex</taxon>
    </lineage>
</organism>
<reference evidence="1" key="1">
    <citation type="submission" date="2015-10" db="EMBL/GenBank/DDBJ databases">
        <authorList>
            <person name="Gilbert D.G."/>
        </authorList>
    </citation>
    <scope>NUCLEOTIDE SEQUENCE</scope>
    <source>
        <strain evidence="1">Phyl III-seqv23</strain>
    </source>
</reference>
<dbReference type="AlphaFoldDB" id="A0A0S4TXN5"/>
<protein>
    <submittedName>
        <fullName evidence="1">Uncharacterized protein</fullName>
    </submittedName>
</protein>
<proteinExistence type="predicted"/>
<name>A0A0S4TXN5_RALSL</name>